<evidence type="ECO:0000256" key="2">
    <source>
        <dbReference type="ARBA" id="ARBA00009670"/>
    </source>
</evidence>
<keyword evidence="15" id="KW-0830">Ubiquinone</keyword>
<keyword evidence="12 13" id="KW-0472">Membrane</keyword>
<gene>
    <name evidence="13 15" type="primary">ubiB</name>
    <name evidence="15" type="ORF">P4826_17300</name>
</gene>
<dbReference type="CDD" id="cd13972">
    <property type="entry name" value="UbiB"/>
    <property type="match status" value="1"/>
</dbReference>
<keyword evidence="7 13" id="KW-0812">Transmembrane</keyword>
<evidence type="ECO:0000256" key="4">
    <source>
        <dbReference type="ARBA" id="ARBA00022519"/>
    </source>
</evidence>
<evidence type="ECO:0000256" key="7">
    <source>
        <dbReference type="ARBA" id="ARBA00022692"/>
    </source>
</evidence>
<evidence type="ECO:0000313" key="16">
    <source>
        <dbReference type="Proteomes" id="UP001303211"/>
    </source>
</evidence>
<evidence type="ECO:0000256" key="6">
    <source>
        <dbReference type="ARBA" id="ARBA00022688"/>
    </source>
</evidence>
<keyword evidence="4" id="KW-0997">Cell inner membrane</keyword>
<dbReference type="Proteomes" id="UP001303211">
    <property type="component" value="Chromosome"/>
</dbReference>
<keyword evidence="6 13" id="KW-0831">Ubiquinone biosynthesis</keyword>
<comment type="subcellular location">
    <subcellularLocation>
        <location evidence="13">Cell membrane</location>
        <topology evidence="13">Single-pass membrane protein</topology>
    </subcellularLocation>
</comment>
<comment type="caution">
    <text evidence="13">Lacks conserved residue(s) required for the propagation of feature annotation.</text>
</comment>
<reference evidence="15 16" key="1">
    <citation type="submission" date="2023-03" db="EMBL/GenBank/DDBJ databases">
        <title>Diaphorobacter basophil sp. nov., isolated from a sewage-treatment plant.</title>
        <authorList>
            <person name="Yang K."/>
        </authorList>
    </citation>
    <scope>NUCLEOTIDE SEQUENCE [LARGE SCALE GENOMIC DNA]</scope>
    <source>
        <strain evidence="15 16">Y-1</strain>
    </source>
</reference>
<keyword evidence="5 13" id="KW-0808">Transferase</keyword>
<name>A0ABZ0J1N7_9BURK</name>
<evidence type="ECO:0000256" key="11">
    <source>
        <dbReference type="ARBA" id="ARBA00022989"/>
    </source>
</evidence>
<evidence type="ECO:0000313" key="15">
    <source>
        <dbReference type="EMBL" id="WOO32125.1"/>
    </source>
</evidence>
<feature type="binding site" evidence="13">
    <location>
        <position position="151"/>
    </location>
    <ligand>
        <name>ATP</name>
        <dbReference type="ChEBI" id="CHEBI:30616"/>
    </ligand>
</feature>
<comment type="function">
    <text evidence="13">Is probably a protein kinase regulator of UbiI activity which is involved in aerobic coenzyme Q (ubiquinone) biosynthesis.</text>
</comment>
<keyword evidence="3 13" id="KW-1003">Cell membrane</keyword>
<dbReference type="PANTHER" id="PTHR10566:SF113">
    <property type="entry name" value="PROTEIN ACTIVITY OF BC1 COMPLEX KINASE 7, CHLOROPLASTIC"/>
    <property type="match status" value="1"/>
</dbReference>
<evidence type="ECO:0000256" key="1">
    <source>
        <dbReference type="ARBA" id="ARBA00005020"/>
    </source>
</evidence>
<evidence type="ECO:0000259" key="14">
    <source>
        <dbReference type="Pfam" id="PF03109"/>
    </source>
</evidence>
<evidence type="ECO:0000256" key="3">
    <source>
        <dbReference type="ARBA" id="ARBA00022475"/>
    </source>
</evidence>
<evidence type="ECO:0000256" key="12">
    <source>
        <dbReference type="ARBA" id="ARBA00023136"/>
    </source>
</evidence>
<keyword evidence="16" id="KW-1185">Reference proteome</keyword>
<dbReference type="NCBIfam" id="NF003404">
    <property type="entry name" value="PRK04750.1"/>
    <property type="match status" value="1"/>
</dbReference>
<dbReference type="InterPro" id="IPR050154">
    <property type="entry name" value="UbiB_kinase"/>
</dbReference>
<dbReference type="InterPro" id="IPR010232">
    <property type="entry name" value="UbiB"/>
</dbReference>
<dbReference type="SUPFAM" id="SSF56112">
    <property type="entry name" value="Protein kinase-like (PK-like)"/>
    <property type="match status" value="1"/>
</dbReference>
<dbReference type="HAMAP" id="MF_00414">
    <property type="entry name" value="UbiB"/>
    <property type="match status" value="1"/>
</dbReference>
<dbReference type="Pfam" id="PF03109">
    <property type="entry name" value="ABC1"/>
    <property type="match status" value="1"/>
</dbReference>
<dbReference type="RefSeq" id="WP_317701591.1">
    <property type="nucleotide sequence ID" value="NZ_CP136921.1"/>
</dbReference>
<feature type="domain" description="ABC1 atypical kinase-like" evidence="14">
    <location>
        <begin position="89"/>
        <end position="342"/>
    </location>
</feature>
<keyword evidence="10 13" id="KW-0067">ATP-binding</keyword>
<organism evidence="15 16">
    <name type="scientific">Diaphorobacter limosus</name>
    <dbReference type="NCBI Taxonomy" id="3036128"/>
    <lineage>
        <taxon>Bacteria</taxon>
        <taxon>Pseudomonadati</taxon>
        <taxon>Pseudomonadota</taxon>
        <taxon>Betaproteobacteria</taxon>
        <taxon>Burkholderiales</taxon>
        <taxon>Comamonadaceae</taxon>
        <taxon>Diaphorobacter</taxon>
    </lineage>
</organism>
<comment type="pathway">
    <text evidence="1 13">Cofactor biosynthesis; ubiquinone biosynthesis [regulation].</text>
</comment>
<dbReference type="EMBL" id="CP136921">
    <property type="protein sequence ID" value="WOO32125.1"/>
    <property type="molecule type" value="Genomic_DNA"/>
</dbReference>
<dbReference type="InterPro" id="IPR045308">
    <property type="entry name" value="UbiB_bact"/>
</dbReference>
<dbReference type="NCBIfam" id="TIGR01982">
    <property type="entry name" value="UbiB"/>
    <property type="match status" value="1"/>
</dbReference>
<feature type="active site" description="Proton acceptor" evidence="13">
    <location>
        <position position="286"/>
    </location>
</feature>
<evidence type="ECO:0000256" key="5">
    <source>
        <dbReference type="ARBA" id="ARBA00022679"/>
    </source>
</evidence>
<feature type="binding site" evidence="13">
    <location>
        <begin position="125"/>
        <end position="133"/>
    </location>
    <ligand>
        <name>ATP</name>
        <dbReference type="ChEBI" id="CHEBI:30616"/>
    </ligand>
</feature>
<evidence type="ECO:0000256" key="10">
    <source>
        <dbReference type="ARBA" id="ARBA00022840"/>
    </source>
</evidence>
<proteinExistence type="inferred from homology"/>
<dbReference type="EC" id="2.7.-.-" evidence="13"/>
<sequence length="521" mass="59648">MSRFFRGISIVWVVLRYGLDELVLSSFQHPWLRALTRIITIGRSLDAPRGQRLREALESLGPIFVKFGQVLSTRRDLMPPDIADELALLQDRVPPFDPDIAIATIERAFRRPLGEIFVSFEREPVASASIAQVHFAVIRDRDGRERDVAVKVLRPNMLPVIDKDLALMRMMAGWVESLSADGKRLKPREVVAEFDNYLHDELDLVREAANAAQLRRNMEGLDLVLIPEIFWDFCHADVAVMERMNGVPISQVDRLRAAGVDIPKLARDGVTIFFTQVFRDGFFHADMHPGNIQVSLDGSSFGRYISLDFGIVGTLTEFDKEYLAQNFTAFFRRDYKRVAELHIESGWVPASTRVNELEAAIRTVCEPYFDRPLKEISLGMVLLRLFQTSRRFQVEIQPQLVLLQKTLLNIEGLGRQLDPDLDLWSTAKPFLEKWMLDQLGPQRLWRELKAEAPHYAKILPDLPRLLHDYLRQRPHDSRADLQALLAAQQRTNRLLQGIIYGALGFVLGLLAMQLVVRVHLF</sequence>
<keyword evidence="11 13" id="KW-1133">Transmembrane helix</keyword>
<feature type="transmembrane region" description="Helical" evidence="13">
    <location>
        <begin position="497"/>
        <end position="516"/>
    </location>
</feature>
<evidence type="ECO:0000256" key="8">
    <source>
        <dbReference type="ARBA" id="ARBA00022741"/>
    </source>
</evidence>
<protein>
    <recommendedName>
        <fullName evidence="13">Probable protein kinase UbiB</fullName>
        <ecNumber evidence="13">2.7.-.-</ecNumber>
    </recommendedName>
    <alternativeName>
        <fullName evidence="13">Ubiquinone biosynthesis protein UbiB</fullName>
    </alternativeName>
</protein>
<dbReference type="InterPro" id="IPR004147">
    <property type="entry name" value="ABC1_dom"/>
</dbReference>
<dbReference type="PANTHER" id="PTHR10566">
    <property type="entry name" value="CHAPERONE-ACTIVITY OF BC1 COMPLEX CABC1 -RELATED"/>
    <property type="match status" value="1"/>
</dbReference>
<keyword evidence="8 13" id="KW-0547">Nucleotide-binding</keyword>
<dbReference type="InterPro" id="IPR011009">
    <property type="entry name" value="Kinase-like_dom_sf"/>
</dbReference>
<comment type="similarity">
    <text evidence="13">Belongs to the ABC1 family. UbiB subfamily.</text>
</comment>
<evidence type="ECO:0000256" key="13">
    <source>
        <dbReference type="HAMAP-Rule" id="MF_00414"/>
    </source>
</evidence>
<evidence type="ECO:0000256" key="9">
    <source>
        <dbReference type="ARBA" id="ARBA00022777"/>
    </source>
</evidence>
<accession>A0ABZ0J1N7</accession>
<keyword evidence="9 13" id="KW-0418">Kinase</keyword>
<comment type="similarity">
    <text evidence="2">Belongs to the protein kinase superfamily. ADCK protein kinase family.</text>
</comment>